<feature type="compositionally biased region" description="Polar residues" evidence="1">
    <location>
        <begin position="304"/>
        <end position="315"/>
    </location>
</feature>
<keyword evidence="2" id="KW-0472">Membrane</keyword>
<dbReference type="EMBL" id="JAOTPV010000009">
    <property type="protein sequence ID" value="KAJ4478419.1"/>
    <property type="molecule type" value="Genomic_DNA"/>
</dbReference>
<organism evidence="3 4">
    <name type="scientific">Lentinula aciculospora</name>
    <dbReference type="NCBI Taxonomy" id="153920"/>
    <lineage>
        <taxon>Eukaryota</taxon>
        <taxon>Fungi</taxon>
        <taxon>Dikarya</taxon>
        <taxon>Basidiomycota</taxon>
        <taxon>Agaricomycotina</taxon>
        <taxon>Agaricomycetes</taxon>
        <taxon>Agaricomycetidae</taxon>
        <taxon>Agaricales</taxon>
        <taxon>Marasmiineae</taxon>
        <taxon>Omphalotaceae</taxon>
        <taxon>Lentinula</taxon>
    </lineage>
</organism>
<protein>
    <submittedName>
        <fullName evidence="3">Uncharacterized protein</fullName>
    </submittedName>
</protein>
<comment type="caution">
    <text evidence="3">The sequence shown here is derived from an EMBL/GenBank/DDBJ whole genome shotgun (WGS) entry which is preliminary data.</text>
</comment>
<proteinExistence type="predicted"/>
<feature type="region of interest" description="Disordered" evidence="1">
    <location>
        <begin position="304"/>
        <end position="366"/>
    </location>
</feature>
<accession>A0A9W9DMW1</accession>
<feature type="transmembrane region" description="Helical" evidence="2">
    <location>
        <begin position="181"/>
        <end position="203"/>
    </location>
</feature>
<gene>
    <name evidence="3" type="ORF">J3R30DRAFT_3404464</name>
</gene>
<keyword evidence="4" id="KW-1185">Reference proteome</keyword>
<evidence type="ECO:0000313" key="4">
    <source>
        <dbReference type="Proteomes" id="UP001150266"/>
    </source>
</evidence>
<keyword evidence="2" id="KW-1133">Transmembrane helix</keyword>
<name>A0A9W9DMW1_9AGAR</name>
<evidence type="ECO:0000256" key="2">
    <source>
        <dbReference type="SAM" id="Phobius"/>
    </source>
</evidence>
<dbReference type="OrthoDB" id="3259206at2759"/>
<feature type="transmembrane region" description="Helical" evidence="2">
    <location>
        <begin position="139"/>
        <end position="161"/>
    </location>
</feature>
<evidence type="ECO:0000313" key="3">
    <source>
        <dbReference type="EMBL" id="KAJ4478419.1"/>
    </source>
</evidence>
<feature type="transmembrane region" description="Helical" evidence="2">
    <location>
        <begin position="105"/>
        <end position="127"/>
    </location>
</feature>
<feature type="compositionally biased region" description="Polar residues" evidence="1">
    <location>
        <begin position="323"/>
        <end position="345"/>
    </location>
</feature>
<feature type="transmembrane region" description="Helical" evidence="2">
    <location>
        <begin position="20"/>
        <end position="47"/>
    </location>
</feature>
<feature type="transmembrane region" description="Helical" evidence="2">
    <location>
        <begin position="59"/>
        <end position="85"/>
    </location>
</feature>
<keyword evidence="2" id="KW-0812">Transmembrane</keyword>
<dbReference type="Proteomes" id="UP001150266">
    <property type="component" value="Unassembled WGS sequence"/>
</dbReference>
<evidence type="ECO:0000256" key="1">
    <source>
        <dbReference type="SAM" id="MobiDB-lite"/>
    </source>
</evidence>
<dbReference type="AlphaFoldDB" id="A0A9W9DMW1"/>
<sequence length="366" mass="40683">MNQNSAEEQEHAVILLYNSGHIIAVIAQTFIYGIYAVLIPVSSYVMLRRGLTTRARKVLFGMTILMFLLSTMYWIASISTLIQLIQAWFIASDPDAQSTPDYLPLFSALVLVNYALTDGVVVWRAWVLCSVDGTKSLMICFFMLSLAIVSVCTTIVIRIILMVDKTQSLKLHSQLSQGINVTQVTTLVLSLLTNSLATFLISLKAWRNRTEIRNDLDAAIDRHSRAGKILTLLIETGGRINMLNEQVQLTVLVSTVIPLKEGTLGDLYTPVNIQLAGIYPIVVLLLVTQNHTLDRTVRAFASGVEQTQSHHSGQLETIRFQRRSSTGDGMSRNQSIDESDWNSGGKNELPRIPSSNITWGDVRESE</sequence>
<reference evidence="3" key="1">
    <citation type="submission" date="2022-08" db="EMBL/GenBank/DDBJ databases">
        <title>A Global Phylogenomic Analysis of the Shiitake Genus Lentinula.</title>
        <authorList>
            <consortium name="DOE Joint Genome Institute"/>
            <person name="Sierra-Patev S."/>
            <person name="Min B."/>
            <person name="Naranjo-Ortiz M."/>
            <person name="Looney B."/>
            <person name="Konkel Z."/>
            <person name="Slot J.C."/>
            <person name="Sakamoto Y."/>
            <person name="Steenwyk J.L."/>
            <person name="Rokas A."/>
            <person name="Carro J."/>
            <person name="Camarero S."/>
            <person name="Ferreira P."/>
            <person name="Molpeceres G."/>
            <person name="Ruiz-Duenas F.J."/>
            <person name="Serrano A."/>
            <person name="Henrissat B."/>
            <person name="Drula E."/>
            <person name="Hughes K.W."/>
            <person name="Mata J.L."/>
            <person name="Ishikawa N.K."/>
            <person name="Vargas-Isla R."/>
            <person name="Ushijima S."/>
            <person name="Smith C.A."/>
            <person name="Ahrendt S."/>
            <person name="Andreopoulos W."/>
            <person name="He G."/>
            <person name="Labutti K."/>
            <person name="Lipzen A."/>
            <person name="Ng V."/>
            <person name="Riley R."/>
            <person name="Sandor L."/>
            <person name="Barry K."/>
            <person name="Martinez A.T."/>
            <person name="Xiao Y."/>
            <person name="Gibbons J.G."/>
            <person name="Terashima K."/>
            <person name="Grigoriev I.V."/>
            <person name="Hibbett D.S."/>
        </authorList>
    </citation>
    <scope>NUCLEOTIDE SEQUENCE</scope>
    <source>
        <strain evidence="3">JLM2183</strain>
    </source>
</reference>